<organism evidence="1 2">
    <name type="scientific">Cellulophaga phage phi38:1</name>
    <dbReference type="NCBI Taxonomy" id="1327977"/>
    <lineage>
        <taxon>Viruses</taxon>
        <taxon>Duplodnaviria</taxon>
        <taxon>Heunggongvirae</taxon>
        <taxon>Uroviricota</taxon>
        <taxon>Caudoviricetes</taxon>
        <taxon>Pervagoviridae</taxon>
        <taxon>Callevirus</taxon>
        <taxon>Callevirus phi38una</taxon>
    </lineage>
</organism>
<dbReference type="KEGG" id="vg:16796819"/>
<name>S0A1N8_9CAUD</name>
<proteinExistence type="predicted"/>
<dbReference type="Proteomes" id="UP000014715">
    <property type="component" value="Segment"/>
</dbReference>
<evidence type="ECO:0000313" key="1">
    <source>
        <dbReference type="EMBL" id="AGO48103.1"/>
    </source>
</evidence>
<reference evidence="2" key="2">
    <citation type="submission" date="2013-03" db="EMBL/GenBank/DDBJ databases">
        <title>The Cellulophaga phages: a novel, diverse, and globally ubiquitous model system.</title>
        <authorList>
            <person name="Holmfeldt K."/>
            <person name="Solonenko N."/>
            <person name="Shah M."/>
            <person name="Corrier K."/>
            <person name="Riemann L."/>
            <person name="VerBerkmoes N.C."/>
            <person name="Sullivan M.B."/>
        </authorList>
    </citation>
    <scope>NUCLEOTIDE SEQUENCE [LARGE SCALE GENOMIC DNA]</scope>
</reference>
<protein>
    <submittedName>
        <fullName evidence="1">Uncharacterized protein</fullName>
    </submittedName>
</protein>
<keyword evidence="2" id="KW-1185">Reference proteome</keyword>
<dbReference type="GeneID" id="16796819"/>
<sequence>MGAINGGGIASLTPNTPQCSFARITILARLSLARTICSPTNYFPIR</sequence>
<dbReference type="EMBL" id="KC821614">
    <property type="protein sequence ID" value="AGO48103.1"/>
    <property type="molecule type" value="Genomic_DNA"/>
</dbReference>
<reference evidence="1 2" key="1">
    <citation type="journal article" date="2013" name="Proc. Natl. Acad. Sci. U.S.A.">
        <title>Twelve previously unknown phage genera are ubiquitous in global oceans.</title>
        <authorList>
            <person name="Holmfeldt K."/>
            <person name="Solonenko N."/>
            <person name="Shah M."/>
            <person name="Corrier K."/>
            <person name="Riemann L."/>
            <person name="Verberkmoes N.C."/>
            <person name="Sullivan M.B."/>
        </authorList>
    </citation>
    <scope>NUCLEOTIDE SEQUENCE [LARGE SCALE GENOMIC DNA]</scope>
    <source>
        <strain evidence="1">Phi38:1</strain>
    </source>
</reference>
<dbReference type="RefSeq" id="YP_008241454.1">
    <property type="nucleotide sequence ID" value="NC_021796.1"/>
</dbReference>
<accession>S0A1N8</accession>
<evidence type="ECO:0000313" key="2">
    <source>
        <dbReference type="Proteomes" id="UP000014715"/>
    </source>
</evidence>
<gene>
    <name evidence="1" type="ORF">Phi38:1_gp073</name>
</gene>